<protein>
    <recommendedName>
        <fullName evidence="3 18">FAD:protein FMN transferase</fullName>
        <ecNumber evidence="2 18">2.7.1.180</ecNumber>
    </recommendedName>
    <alternativeName>
        <fullName evidence="15 18">Flavin transferase</fullName>
    </alternativeName>
</protein>
<dbReference type="OrthoDB" id="9778595at2"/>
<comment type="function">
    <text evidence="20">Flavin transferase that catalyzes the transfer of the FMN moiety of FAD and its covalent binding to the hydroxyl group of a threonine residue in a target flavoprotein.</text>
</comment>
<accession>A0A2N9YE91</accession>
<organism evidence="21 22">
    <name type="scientific">Beggiatoa leptomitoformis</name>
    <dbReference type="NCBI Taxonomy" id="288004"/>
    <lineage>
        <taxon>Bacteria</taxon>
        <taxon>Pseudomonadati</taxon>
        <taxon>Pseudomonadota</taxon>
        <taxon>Gammaproteobacteria</taxon>
        <taxon>Thiotrichales</taxon>
        <taxon>Thiotrichaceae</taxon>
        <taxon>Beggiatoa</taxon>
    </lineage>
</organism>
<comment type="similarity">
    <text evidence="1 18 20">Belongs to the ApbE family.</text>
</comment>
<keyword evidence="10 18" id="KW-0274">FAD</keyword>
<comment type="subcellular location">
    <subcellularLocation>
        <location evidence="17 20">Cell inner membrane</location>
        <topology evidence="17 20">Lipid-anchor</topology>
        <orientation evidence="17 20">Periplasmic side</orientation>
    </subcellularLocation>
</comment>
<keyword evidence="7 18" id="KW-0808">Transferase</keyword>
<dbReference type="EMBL" id="CP018889">
    <property type="protein sequence ID" value="AUI68705.1"/>
    <property type="molecule type" value="Genomic_DNA"/>
</dbReference>
<evidence type="ECO:0000256" key="1">
    <source>
        <dbReference type="ARBA" id="ARBA00008282"/>
    </source>
</evidence>
<dbReference type="Proteomes" id="UP000234271">
    <property type="component" value="Chromosome"/>
</dbReference>
<keyword evidence="11 18" id="KW-0460">Magnesium</keyword>
<dbReference type="Pfam" id="PF02424">
    <property type="entry name" value="ApbE"/>
    <property type="match status" value="1"/>
</dbReference>
<keyword evidence="5 20" id="KW-0997">Cell inner membrane</keyword>
<dbReference type="PANTHER" id="PTHR30040">
    <property type="entry name" value="THIAMINE BIOSYNTHESIS LIPOPROTEIN APBE"/>
    <property type="match status" value="1"/>
</dbReference>
<gene>
    <name evidence="21" type="ORF">BLE401_08305</name>
</gene>
<evidence type="ECO:0000256" key="18">
    <source>
        <dbReference type="PIRNR" id="PIRNR006268"/>
    </source>
</evidence>
<feature type="binding site" evidence="19">
    <location>
        <position position="293"/>
    </location>
    <ligand>
        <name>Mg(2+)</name>
        <dbReference type="ChEBI" id="CHEBI:18420"/>
    </ligand>
</feature>
<dbReference type="GO" id="GO:0016740">
    <property type="term" value="F:transferase activity"/>
    <property type="evidence" value="ECO:0007669"/>
    <property type="project" value="UniProtKB-UniRule"/>
</dbReference>
<keyword evidence="9 20" id="KW-0732">Signal</keyword>
<sequence>MLKKVLPLTFLLGLLAGLSSCNSVPEPLQLTGDSMGSTYHVTISRLPATMTAEQAKAAIEHILTRMNETVSTYHENSEVSRFNRSTSTDWFSVSPEVVTITEESLKDSVLSQGAFDVTLEPLITLWGFGAHSNLMEERIPSETEIQAALAKTGYKKLEVRKNPPALRKTEPQITIDLSGIAVGFAADEVAEYFEKQGIHDYLVDMGGELRVKGHNPQQQPWRVAIEKPLLNQREAQRIVEMTDHAITTAGDYRNYFEKDGKRYSHIINPRTGRPIDHNLAAVTVIHESALVADGLDTLLMVLGAEQGYDLAVKEGWAVFFLVKTPEGFQEKYTPEFANFLVKENP</sequence>
<dbReference type="PIRSF" id="PIRSF006268">
    <property type="entry name" value="ApbE"/>
    <property type="match status" value="1"/>
</dbReference>
<evidence type="ECO:0000256" key="19">
    <source>
        <dbReference type="PIRSR" id="PIRSR006268-2"/>
    </source>
</evidence>
<keyword evidence="13" id="KW-0564">Palmitate</keyword>
<keyword evidence="12" id="KW-0472">Membrane</keyword>
<evidence type="ECO:0000256" key="2">
    <source>
        <dbReference type="ARBA" id="ARBA00011955"/>
    </source>
</evidence>
<evidence type="ECO:0000313" key="22">
    <source>
        <dbReference type="Proteomes" id="UP000234271"/>
    </source>
</evidence>
<evidence type="ECO:0000256" key="6">
    <source>
        <dbReference type="ARBA" id="ARBA00022630"/>
    </source>
</evidence>
<comment type="cofactor">
    <cofactor evidence="19">
        <name>Mg(2+)</name>
        <dbReference type="ChEBI" id="CHEBI:18420"/>
    </cofactor>
    <cofactor evidence="19">
        <name>Mn(2+)</name>
        <dbReference type="ChEBI" id="CHEBI:29035"/>
    </cofactor>
    <text evidence="19">Magnesium. Can also use manganese.</text>
</comment>
<dbReference type="EC" id="2.7.1.180" evidence="2 18"/>
<name>A0A2N9YE91_9GAMM</name>
<evidence type="ECO:0000256" key="3">
    <source>
        <dbReference type="ARBA" id="ARBA00016337"/>
    </source>
</evidence>
<dbReference type="PANTHER" id="PTHR30040:SF2">
    <property type="entry name" value="FAD:PROTEIN FMN TRANSFERASE"/>
    <property type="match status" value="1"/>
</dbReference>
<dbReference type="InterPro" id="IPR003374">
    <property type="entry name" value="ApbE-like_sf"/>
</dbReference>
<reference evidence="22" key="1">
    <citation type="submission" date="2016-12" db="EMBL/GenBank/DDBJ databases">
        <title>Complete Genome Sequence of Beggiatoa leptomitiformis D-401.</title>
        <authorList>
            <person name="Fomenkov A."/>
            <person name="Vincze T."/>
            <person name="Grabovich M."/>
            <person name="Anton B.P."/>
            <person name="Dubinina G."/>
            <person name="Orlova M."/>
            <person name="Belousova E."/>
            <person name="Roberts R.J."/>
        </authorList>
    </citation>
    <scope>NUCLEOTIDE SEQUENCE [LARGE SCALE GENOMIC DNA]</scope>
    <source>
        <strain evidence="22">D-401</strain>
    </source>
</reference>
<dbReference type="PROSITE" id="PS51257">
    <property type="entry name" value="PROKAR_LIPOPROTEIN"/>
    <property type="match status" value="1"/>
</dbReference>
<evidence type="ECO:0000256" key="13">
    <source>
        <dbReference type="ARBA" id="ARBA00023139"/>
    </source>
</evidence>
<evidence type="ECO:0000256" key="5">
    <source>
        <dbReference type="ARBA" id="ARBA00022519"/>
    </source>
</evidence>
<dbReference type="InterPro" id="IPR024932">
    <property type="entry name" value="ApbE"/>
</dbReference>
<evidence type="ECO:0000256" key="9">
    <source>
        <dbReference type="ARBA" id="ARBA00022729"/>
    </source>
</evidence>
<evidence type="ECO:0000256" key="15">
    <source>
        <dbReference type="ARBA" id="ARBA00031306"/>
    </source>
</evidence>
<keyword evidence="14 20" id="KW-0449">Lipoprotein</keyword>
<dbReference type="FunFam" id="3.10.520.10:FF:000001">
    <property type="entry name" value="FAD:protein FMN transferase"/>
    <property type="match status" value="1"/>
</dbReference>
<comment type="catalytic activity">
    <reaction evidence="16 18 20">
        <text>L-threonyl-[protein] + FAD = FMN-L-threonyl-[protein] + AMP + H(+)</text>
        <dbReference type="Rhea" id="RHEA:36847"/>
        <dbReference type="Rhea" id="RHEA-COMP:11060"/>
        <dbReference type="Rhea" id="RHEA-COMP:11061"/>
        <dbReference type="ChEBI" id="CHEBI:15378"/>
        <dbReference type="ChEBI" id="CHEBI:30013"/>
        <dbReference type="ChEBI" id="CHEBI:57692"/>
        <dbReference type="ChEBI" id="CHEBI:74257"/>
        <dbReference type="ChEBI" id="CHEBI:456215"/>
        <dbReference type="EC" id="2.7.1.180"/>
    </reaction>
</comment>
<feature type="chain" id="PRO_5014490472" description="FAD:protein FMN transferase" evidence="20">
    <location>
        <begin position="24"/>
        <end position="345"/>
    </location>
</feature>
<feature type="binding site" evidence="19">
    <location>
        <position position="297"/>
    </location>
    <ligand>
        <name>Mg(2+)</name>
        <dbReference type="ChEBI" id="CHEBI:18420"/>
    </ligand>
</feature>
<evidence type="ECO:0000256" key="7">
    <source>
        <dbReference type="ARBA" id="ARBA00022679"/>
    </source>
</evidence>
<dbReference type="Gene3D" id="3.10.520.10">
    <property type="entry name" value="ApbE-like domains"/>
    <property type="match status" value="1"/>
</dbReference>
<evidence type="ECO:0000256" key="4">
    <source>
        <dbReference type="ARBA" id="ARBA00022475"/>
    </source>
</evidence>
<evidence type="ECO:0000256" key="11">
    <source>
        <dbReference type="ARBA" id="ARBA00022842"/>
    </source>
</evidence>
<dbReference type="AlphaFoldDB" id="A0A2N9YE91"/>
<feature type="binding site" evidence="19">
    <location>
        <position position="179"/>
    </location>
    <ligand>
        <name>Mg(2+)</name>
        <dbReference type="ChEBI" id="CHEBI:18420"/>
    </ligand>
</feature>
<dbReference type="GO" id="GO:0005886">
    <property type="term" value="C:plasma membrane"/>
    <property type="evidence" value="ECO:0007669"/>
    <property type="project" value="UniProtKB-SubCell"/>
</dbReference>
<evidence type="ECO:0000256" key="14">
    <source>
        <dbReference type="ARBA" id="ARBA00023288"/>
    </source>
</evidence>
<dbReference type="STRING" id="288004.AL038_15955"/>
<evidence type="ECO:0000313" key="21">
    <source>
        <dbReference type="EMBL" id="AUI68705.1"/>
    </source>
</evidence>
<dbReference type="KEGG" id="blep:AL038_15955"/>
<evidence type="ECO:0000256" key="8">
    <source>
        <dbReference type="ARBA" id="ARBA00022723"/>
    </source>
</evidence>
<evidence type="ECO:0000256" key="17">
    <source>
        <dbReference type="ARBA" id="ARBA00060485"/>
    </source>
</evidence>
<evidence type="ECO:0000256" key="16">
    <source>
        <dbReference type="ARBA" id="ARBA00048540"/>
    </source>
</evidence>
<proteinExistence type="inferred from homology"/>
<dbReference type="GO" id="GO:0046872">
    <property type="term" value="F:metal ion binding"/>
    <property type="evidence" value="ECO:0007669"/>
    <property type="project" value="UniProtKB-UniRule"/>
</dbReference>
<evidence type="ECO:0000256" key="10">
    <source>
        <dbReference type="ARBA" id="ARBA00022827"/>
    </source>
</evidence>
<dbReference type="SUPFAM" id="SSF143631">
    <property type="entry name" value="ApbE-like"/>
    <property type="match status" value="1"/>
</dbReference>
<keyword evidence="8 18" id="KW-0479">Metal-binding</keyword>
<keyword evidence="22" id="KW-1185">Reference proteome</keyword>
<keyword evidence="4" id="KW-1003">Cell membrane</keyword>
<dbReference type="RefSeq" id="WP_062154508.1">
    <property type="nucleotide sequence ID" value="NZ_CP012373.2"/>
</dbReference>
<feature type="signal peptide" evidence="20">
    <location>
        <begin position="1"/>
        <end position="23"/>
    </location>
</feature>
<keyword evidence="6 18" id="KW-0285">Flavoprotein</keyword>
<evidence type="ECO:0000256" key="12">
    <source>
        <dbReference type="ARBA" id="ARBA00023136"/>
    </source>
</evidence>
<evidence type="ECO:0000256" key="20">
    <source>
        <dbReference type="RuleBase" id="RU363002"/>
    </source>
</evidence>